<dbReference type="GO" id="GO:0000981">
    <property type="term" value="F:DNA-binding transcription factor activity, RNA polymerase II-specific"/>
    <property type="evidence" value="ECO:0007669"/>
    <property type="project" value="TreeGrafter"/>
</dbReference>
<dbReference type="InterPro" id="IPR046347">
    <property type="entry name" value="bZIP_sf"/>
</dbReference>
<evidence type="ECO:0000256" key="5">
    <source>
        <dbReference type="ARBA" id="ARBA00022968"/>
    </source>
</evidence>
<keyword evidence="4" id="KW-0256">Endoplasmic reticulum</keyword>
<dbReference type="eggNOG" id="KOG0709">
    <property type="taxonomic scope" value="Eukaryota"/>
</dbReference>
<dbReference type="PANTHER" id="PTHR45996">
    <property type="entry name" value="AGAP001464-PB"/>
    <property type="match status" value="1"/>
</dbReference>
<keyword evidence="7" id="KW-0805">Transcription regulation</keyword>
<keyword evidence="5" id="KW-0735">Signal-anchor</keyword>
<feature type="domain" description="BZIP" evidence="16">
    <location>
        <begin position="160"/>
        <end position="223"/>
    </location>
</feature>
<keyword evidence="14" id="KW-0539">Nucleus</keyword>
<dbReference type="InterPro" id="IPR004827">
    <property type="entry name" value="bZIP"/>
</dbReference>
<evidence type="ECO:0000256" key="11">
    <source>
        <dbReference type="ARBA" id="ARBA00023163"/>
    </source>
</evidence>
<dbReference type="GO" id="GO:0006986">
    <property type="term" value="P:response to unfolded protein"/>
    <property type="evidence" value="ECO:0007669"/>
    <property type="project" value="UniProtKB-KW"/>
</dbReference>
<dbReference type="Proteomes" id="UP000001075">
    <property type="component" value="Unassembled WGS sequence"/>
</dbReference>
<gene>
    <name evidence="17" type="ORF">I79_012131</name>
</gene>
<keyword evidence="12" id="KW-0325">Glycoprotein</keyword>
<proteinExistence type="inferred from homology"/>
<dbReference type="FunCoup" id="G3HN01">
    <property type="interactions" value="528"/>
</dbReference>
<evidence type="ECO:0000256" key="14">
    <source>
        <dbReference type="ARBA" id="ARBA00023242"/>
    </source>
</evidence>
<evidence type="ECO:0000256" key="1">
    <source>
        <dbReference type="ARBA" id="ARBA00004648"/>
    </source>
</evidence>
<dbReference type="InParanoid" id="G3HN01"/>
<feature type="coiled-coil region" evidence="15">
    <location>
        <begin position="185"/>
        <end position="226"/>
    </location>
</feature>
<dbReference type="OMA" id="CLLYHMP"/>
<evidence type="ECO:0000313" key="17">
    <source>
        <dbReference type="EMBL" id="EGW07879.1"/>
    </source>
</evidence>
<dbReference type="SMART" id="SM00338">
    <property type="entry name" value="BRLZ"/>
    <property type="match status" value="1"/>
</dbReference>
<dbReference type="EMBL" id="JH000529">
    <property type="protein sequence ID" value="EGW07879.1"/>
    <property type="molecule type" value="Genomic_DNA"/>
</dbReference>
<dbReference type="OrthoDB" id="674948at2759"/>
<dbReference type="PaxDb" id="10029-XP_007625387.1"/>
<dbReference type="GO" id="GO:0005634">
    <property type="term" value="C:nucleus"/>
    <property type="evidence" value="ECO:0007669"/>
    <property type="project" value="TreeGrafter"/>
</dbReference>
<evidence type="ECO:0000256" key="10">
    <source>
        <dbReference type="ARBA" id="ARBA00023159"/>
    </source>
</evidence>
<dbReference type="GO" id="GO:0005789">
    <property type="term" value="C:endoplasmic reticulum membrane"/>
    <property type="evidence" value="ECO:0007669"/>
    <property type="project" value="UniProtKB-SubCell"/>
</dbReference>
<evidence type="ECO:0000256" key="4">
    <source>
        <dbReference type="ARBA" id="ARBA00022824"/>
    </source>
</evidence>
<keyword evidence="6" id="KW-1133">Transmembrane helix</keyword>
<accession>G3HN01</accession>
<evidence type="ECO:0000256" key="15">
    <source>
        <dbReference type="SAM" id="Coils"/>
    </source>
</evidence>
<dbReference type="Gene3D" id="1.20.5.170">
    <property type="match status" value="1"/>
</dbReference>
<evidence type="ECO:0000256" key="13">
    <source>
        <dbReference type="ARBA" id="ARBA00023230"/>
    </source>
</evidence>
<evidence type="ECO:0000256" key="7">
    <source>
        <dbReference type="ARBA" id="ARBA00023015"/>
    </source>
</evidence>
<evidence type="ECO:0000256" key="6">
    <source>
        <dbReference type="ARBA" id="ARBA00022989"/>
    </source>
</evidence>
<keyword evidence="15" id="KW-0175">Coiled coil</keyword>
<dbReference type="GO" id="GO:0000978">
    <property type="term" value="F:RNA polymerase II cis-regulatory region sequence-specific DNA binding"/>
    <property type="evidence" value="ECO:0007669"/>
    <property type="project" value="TreeGrafter"/>
</dbReference>
<dbReference type="FunFam" id="1.20.5.170:FF:000042">
    <property type="entry name" value="Cyclic AMP-responsive element-binding protein 3-like protein 3"/>
    <property type="match status" value="1"/>
</dbReference>
<dbReference type="PROSITE" id="PS00036">
    <property type="entry name" value="BZIP_BASIC"/>
    <property type="match status" value="1"/>
</dbReference>
<comment type="subcellular location">
    <subcellularLocation>
        <location evidence="1">Endoplasmic reticulum membrane</location>
        <topology evidence="1">Single-pass type II membrane protein</topology>
    </subcellularLocation>
</comment>
<keyword evidence="3" id="KW-0812">Transmembrane</keyword>
<reference evidence="18" key="1">
    <citation type="journal article" date="2011" name="Nat. Biotechnol.">
        <title>The genomic sequence of the Chinese hamster ovary (CHO)-K1 cell line.</title>
        <authorList>
            <person name="Xu X."/>
            <person name="Nagarajan H."/>
            <person name="Lewis N.E."/>
            <person name="Pan S."/>
            <person name="Cai Z."/>
            <person name="Liu X."/>
            <person name="Chen W."/>
            <person name="Xie M."/>
            <person name="Wang W."/>
            <person name="Hammond S."/>
            <person name="Andersen M.R."/>
            <person name="Neff N."/>
            <person name="Passarelli B."/>
            <person name="Koh W."/>
            <person name="Fan H.C."/>
            <person name="Wang J."/>
            <person name="Gui Y."/>
            <person name="Lee K.H."/>
            <person name="Betenbaugh M.J."/>
            <person name="Quake S.R."/>
            <person name="Famili I."/>
            <person name="Palsson B.O."/>
            <person name="Wang J."/>
        </authorList>
    </citation>
    <scope>NUCLEOTIDE SEQUENCE [LARGE SCALE GENOMIC DNA]</scope>
    <source>
        <strain evidence="18">CHO K1 cell line</strain>
    </source>
</reference>
<keyword evidence="10" id="KW-0010">Activator</keyword>
<dbReference type="STRING" id="10029.G3HN01"/>
<organism evidence="17 18">
    <name type="scientific">Cricetulus griseus</name>
    <name type="common">Chinese hamster</name>
    <name type="synonym">Cricetulus barabensis griseus</name>
    <dbReference type="NCBI Taxonomy" id="10029"/>
    <lineage>
        <taxon>Eukaryota</taxon>
        <taxon>Metazoa</taxon>
        <taxon>Chordata</taxon>
        <taxon>Craniata</taxon>
        <taxon>Vertebrata</taxon>
        <taxon>Euteleostomi</taxon>
        <taxon>Mammalia</taxon>
        <taxon>Eutheria</taxon>
        <taxon>Euarchontoglires</taxon>
        <taxon>Glires</taxon>
        <taxon>Rodentia</taxon>
        <taxon>Myomorpha</taxon>
        <taxon>Muroidea</taxon>
        <taxon>Cricetidae</taxon>
        <taxon>Cricetinae</taxon>
        <taxon>Cricetulus</taxon>
    </lineage>
</organism>
<keyword evidence="8" id="KW-0238">DNA-binding</keyword>
<evidence type="ECO:0000256" key="3">
    <source>
        <dbReference type="ARBA" id="ARBA00022692"/>
    </source>
</evidence>
<dbReference type="PROSITE" id="PS50217">
    <property type="entry name" value="BZIP"/>
    <property type="match status" value="1"/>
</dbReference>
<evidence type="ECO:0000259" key="16">
    <source>
        <dbReference type="PROSITE" id="PS50217"/>
    </source>
</evidence>
<comment type="similarity">
    <text evidence="2">Belongs to the bZIP family. ATF subfamily.</text>
</comment>
<evidence type="ECO:0000256" key="8">
    <source>
        <dbReference type="ARBA" id="ARBA00023125"/>
    </source>
</evidence>
<protein>
    <submittedName>
        <fullName evidence="17">Cyclic AMP-responsive element-binding protein 3</fullName>
    </submittedName>
</protein>
<evidence type="ECO:0000256" key="12">
    <source>
        <dbReference type="ARBA" id="ARBA00023180"/>
    </source>
</evidence>
<evidence type="ECO:0000256" key="9">
    <source>
        <dbReference type="ARBA" id="ARBA00023136"/>
    </source>
</evidence>
<keyword evidence="11" id="KW-0804">Transcription</keyword>
<dbReference type="AlphaFoldDB" id="G3HN01"/>
<keyword evidence="9" id="KW-0472">Membrane</keyword>
<evidence type="ECO:0000313" key="18">
    <source>
        <dbReference type="Proteomes" id="UP000001075"/>
    </source>
</evidence>
<name>G3HN01_CRIGR</name>
<dbReference type="SUPFAM" id="SSF57959">
    <property type="entry name" value="Leucine zipper domain"/>
    <property type="match status" value="1"/>
</dbReference>
<sequence length="379" mass="42118">MDPGGQDLLALDPGDQDLLGFLLEENGDLWAATEQDVEAPLDLELPPSENSVQALSDWEVEDLLSSLLSPSASLDVLSSSISSIRHDHNYSLPQEHVSIDLDIGSFEKEGFRVTPMPVGDTVTEQEISRLMLTEEEKKLLEKEGLSLPSALPLTKVEEQVLKRIRRKIRNKRAAQESRKKKKVYVGGLESRVLKYTAQNQELQNKIRILEEQNLSLLDQLKKLQAMVIEIANKTSSGSTCVLVLLFSFCLLLVPAMYSSDTRGSVPAEYVVLHRQLRALPSEDCHQEKLPAQRSKSLKDSTSQLLGSSEQMLQASSNASCLLHCMPQAEPPLHWTFLDLSSETPFSGPNHPLKANLSKKQQWLPTHSPSSVVLLGRHSC</sequence>
<dbReference type="PANTHER" id="PTHR45996:SF4">
    <property type="entry name" value="CYCLIC AMP-RESPONSIVE ELEMENT-BINDING PROTEIN 3"/>
    <property type="match status" value="1"/>
</dbReference>
<dbReference type="Pfam" id="PF00170">
    <property type="entry name" value="bZIP_1"/>
    <property type="match status" value="1"/>
</dbReference>
<keyword evidence="13" id="KW-0834">Unfolded protein response</keyword>
<dbReference type="InterPro" id="IPR051381">
    <property type="entry name" value="CREB_ATF_subfamily"/>
</dbReference>
<evidence type="ECO:0000256" key="2">
    <source>
        <dbReference type="ARBA" id="ARBA00009050"/>
    </source>
</evidence>